<accession>A0A0S4U0P6</accession>
<feature type="transmembrane region" description="Helical" evidence="1">
    <location>
        <begin position="60"/>
        <end position="82"/>
    </location>
</feature>
<dbReference type="AlphaFoldDB" id="A0A0S4U0P6"/>
<evidence type="ECO:0000256" key="1">
    <source>
        <dbReference type="SAM" id="Phobius"/>
    </source>
</evidence>
<organism evidence="2">
    <name type="scientific">Ralstonia solanacearum</name>
    <name type="common">Pseudomonas solanacearum</name>
    <dbReference type="NCBI Taxonomy" id="305"/>
    <lineage>
        <taxon>Bacteria</taxon>
        <taxon>Pseudomonadati</taxon>
        <taxon>Pseudomonadota</taxon>
        <taxon>Betaproteobacteria</taxon>
        <taxon>Burkholderiales</taxon>
        <taxon>Burkholderiaceae</taxon>
        <taxon>Ralstonia</taxon>
        <taxon>Ralstonia solanacearum species complex</taxon>
    </lineage>
</organism>
<name>A0A0S4U0P6_RALSL</name>
<reference evidence="2" key="1">
    <citation type="submission" date="2015-10" db="EMBL/GenBank/DDBJ databases">
        <authorList>
            <person name="Gilbert D.G."/>
        </authorList>
    </citation>
    <scope>NUCLEOTIDE SEQUENCE</scope>
    <source>
        <strain evidence="2">Phyl III-seqv23</strain>
    </source>
</reference>
<keyword evidence="1" id="KW-0472">Membrane</keyword>
<keyword evidence="1" id="KW-0812">Transmembrane</keyword>
<sequence length="84" mass="8850">MVGASKPASPPTAVEPMATMPVKTGLVGLKNTSDAMENGAIKPSTQIAVLDDHRSMPEDFLISSISFLFWLGVYGPSSTSLIKL</sequence>
<protein>
    <submittedName>
        <fullName evidence="2">Uncharacterized protein</fullName>
    </submittedName>
</protein>
<keyword evidence="1" id="KW-1133">Transmembrane helix</keyword>
<evidence type="ECO:0000313" key="2">
    <source>
        <dbReference type="EMBL" id="CUV15667.1"/>
    </source>
</evidence>
<dbReference type="EMBL" id="LN899819">
    <property type="protein sequence ID" value="CUV15667.1"/>
    <property type="molecule type" value="Genomic_DNA"/>
</dbReference>
<proteinExistence type="predicted"/>
<gene>
    <name evidence="2" type="ORF">RUN39_v1_1960007</name>
</gene>